<evidence type="ECO:0000313" key="11">
    <source>
        <dbReference type="Proteomes" id="UP000765509"/>
    </source>
</evidence>
<evidence type="ECO:0000256" key="1">
    <source>
        <dbReference type="ARBA" id="ARBA00004141"/>
    </source>
</evidence>
<evidence type="ECO:0000256" key="3">
    <source>
        <dbReference type="ARBA" id="ARBA00022448"/>
    </source>
</evidence>
<dbReference type="InterPro" id="IPR004813">
    <property type="entry name" value="OPT"/>
</dbReference>
<evidence type="ECO:0000256" key="4">
    <source>
        <dbReference type="ARBA" id="ARBA00022692"/>
    </source>
</evidence>
<feature type="transmembrane region" description="Helical" evidence="9">
    <location>
        <begin position="758"/>
        <end position="780"/>
    </location>
</feature>
<evidence type="ECO:0000256" key="2">
    <source>
        <dbReference type="ARBA" id="ARBA00008807"/>
    </source>
</evidence>
<feature type="transmembrane region" description="Helical" evidence="9">
    <location>
        <begin position="447"/>
        <end position="471"/>
    </location>
</feature>
<feature type="transmembrane region" description="Helical" evidence="9">
    <location>
        <begin position="300"/>
        <end position="322"/>
    </location>
</feature>
<evidence type="ECO:0008006" key="12">
    <source>
        <dbReference type="Google" id="ProtNLM"/>
    </source>
</evidence>
<organism evidence="10 11">
    <name type="scientific">Austropuccinia psidii MF-1</name>
    <dbReference type="NCBI Taxonomy" id="1389203"/>
    <lineage>
        <taxon>Eukaryota</taxon>
        <taxon>Fungi</taxon>
        <taxon>Dikarya</taxon>
        <taxon>Basidiomycota</taxon>
        <taxon>Pucciniomycotina</taxon>
        <taxon>Pucciniomycetes</taxon>
        <taxon>Pucciniales</taxon>
        <taxon>Sphaerophragmiaceae</taxon>
        <taxon>Austropuccinia</taxon>
    </lineage>
</organism>
<evidence type="ECO:0000256" key="5">
    <source>
        <dbReference type="ARBA" id="ARBA00022856"/>
    </source>
</evidence>
<feature type="transmembrane region" description="Helical" evidence="9">
    <location>
        <begin position="139"/>
        <end position="155"/>
    </location>
</feature>
<feature type="transmembrane region" description="Helical" evidence="9">
    <location>
        <begin position="342"/>
        <end position="367"/>
    </location>
</feature>
<feature type="transmembrane region" description="Helical" evidence="9">
    <location>
        <begin position="115"/>
        <end position="133"/>
    </location>
</feature>
<feature type="transmembrane region" description="Helical" evidence="9">
    <location>
        <begin position="561"/>
        <end position="581"/>
    </location>
</feature>
<evidence type="ECO:0000256" key="7">
    <source>
        <dbReference type="ARBA" id="ARBA00022989"/>
    </source>
</evidence>
<evidence type="ECO:0000256" key="6">
    <source>
        <dbReference type="ARBA" id="ARBA00022927"/>
    </source>
</evidence>
<evidence type="ECO:0000256" key="9">
    <source>
        <dbReference type="SAM" id="Phobius"/>
    </source>
</evidence>
<keyword evidence="11" id="KW-1185">Reference proteome</keyword>
<proteinExistence type="inferred from homology"/>
<feature type="transmembrane region" description="Helical" evidence="9">
    <location>
        <begin position="374"/>
        <end position="394"/>
    </location>
</feature>
<dbReference type="NCBIfam" id="TIGR00727">
    <property type="entry name" value="ISP4_OPT"/>
    <property type="match status" value="1"/>
</dbReference>
<feature type="transmembrane region" description="Helical" evidence="9">
    <location>
        <begin position="235"/>
        <end position="259"/>
    </location>
</feature>
<dbReference type="GO" id="GO:0035673">
    <property type="term" value="F:oligopeptide transmembrane transporter activity"/>
    <property type="evidence" value="ECO:0007669"/>
    <property type="project" value="InterPro"/>
</dbReference>
<dbReference type="Pfam" id="PF03169">
    <property type="entry name" value="OPT"/>
    <property type="match status" value="1"/>
</dbReference>
<keyword evidence="3" id="KW-0813">Transport</keyword>
<accession>A0A9Q3GSM3</accession>
<dbReference type="Proteomes" id="UP000765509">
    <property type="component" value="Unassembled WGS sequence"/>
</dbReference>
<keyword evidence="4 9" id="KW-0812">Transmembrane</keyword>
<dbReference type="PANTHER" id="PTHR22601">
    <property type="entry name" value="ISP4 LIKE PROTEIN"/>
    <property type="match status" value="1"/>
</dbReference>
<dbReference type="NCBIfam" id="TIGR00728">
    <property type="entry name" value="OPT_sfam"/>
    <property type="match status" value="1"/>
</dbReference>
<dbReference type="GO" id="GO:0015031">
    <property type="term" value="P:protein transport"/>
    <property type="evidence" value="ECO:0007669"/>
    <property type="project" value="UniProtKB-KW"/>
</dbReference>
<comment type="subcellular location">
    <subcellularLocation>
        <location evidence="1">Membrane</location>
        <topology evidence="1">Multi-pass membrane protein</topology>
    </subcellularLocation>
</comment>
<protein>
    <recommendedName>
        <fullName evidence="12">OPT family small oligopeptide transporter</fullName>
    </recommendedName>
</protein>
<feature type="transmembrane region" description="Helical" evidence="9">
    <location>
        <begin position="683"/>
        <end position="702"/>
    </location>
</feature>
<feature type="transmembrane region" description="Helical" evidence="9">
    <location>
        <begin position="504"/>
        <end position="523"/>
    </location>
</feature>
<keyword evidence="8 9" id="KW-0472">Membrane</keyword>
<sequence length="804" mass="89965">MPLNQPTYSHLPQDDPQSFEEETILGEYEQDVLLQPIIDHRVPITAASAETNQTITEARCRTKLMPSTSTSNIYERLSQDEKDQPEHIADDSELNVGSIVPETDDPTLLTNTIRVWLIGGILGAFGAAVNQIFFFKSNGIGFGGFFVTLISYPLGKLMEAVLPSYDVYLPNPFGFLSHKRKQTWWLSKVNLNPGKFSVKEHMLAGILSGCASSAAYAGDIVAVQDLYYHQDMGHFGALLLILSTQLLGFGLSGLTYSILIRPTRMIWPSSLVVVTLYNTLHSVEENSEDRKKFSRDRMKFFTIVFIAIFIYQFLPSVIAPTLTSVSVLCIINNQSTFMRVLGSAYTGAGLFTLSLDWTVIGSAGSLFTPFFASLNYFSGLVASMWILVPLMWYLDFWNNRSFGDNAVSARLFNSDFQKYNVAAVVKPDFTLDEAKFKELGPIRLTPYFAVSYGISFAVLTSAVVSVILFHWEDIKAGTSHRHAQSRDVHVEIMEKNYENVPRKWYAWIGGSMFFASIYVVTFYPLQCPIWALLLAQGMAVFFIIPMGIIKATTNSQIGLNVITEFVAGLLLPGKPLANITFKVYGYMTMSQCLDLASDLKLGIYAKLPPKDVFIFQVFGTSIGAIINYIFIRSVIAEKRDMLNGTTIDPTGQWTGRKPEIFYSASVIWGLIGPIKFFSGNYKVLFWGFPIGIVLPIIQWFMTRNRPKSIWRKLSVPLFLHGAISPPQTPTNIIAVGLISAFVSQYWARRNRPQWFEKYNYVLSSALDSGSSLNALVIYLLGLTAAHSWWNPTSDAEHCKPAIKS</sequence>
<gene>
    <name evidence="10" type="ORF">O181_018121</name>
</gene>
<dbReference type="EMBL" id="AVOT02005173">
    <property type="protein sequence ID" value="MBW0478406.1"/>
    <property type="molecule type" value="Genomic_DNA"/>
</dbReference>
<keyword evidence="7 9" id="KW-1133">Transmembrane helix</keyword>
<name>A0A9Q3GSM3_9BASI</name>
<reference evidence="10" key="1">
    <citation type="submission" date="2021-03" db="EMBL/GenBank/DDBJ databases">
        <title>Draft genome sequence of rust myrtle Austropuccinia psidii MF-1, a brazilian biotype.</title>
        <authorList>
            <person name="Quecine M.C."/>
            <person name="Pachon D.M.R."/>
            <person name="Bonatelli M.L."/>
            <person name="Correr F.H."/>
            <person name="Franceschini L.M."/>
            <person name="Leite T.F."/>
            <person name="Margarido G.R.A."/>
            <person name="Almeida C.A."/>
            <person name="Ferrarezi J.A."/>
            <person name="Labate C.A."/>
        </authorList>
    </citation>
    <scope>NUCLEOTIDE SEQUENCE</scope>
    <source>
        <strain evidence="10">MF-1</strain>
    </source>
</reference>
<evidence type="ECO:0000313" key="10">
    <source>
        <dbReference type="EMBL" id="MBW0478406.1"/>
    </source>
</evidence>
<dbReference type="OrthoDB" id="9986677at2759"/>
<keyword evidence="6" id="KW-0653">Protein transport</keyword>
<feature type="transmembrane region" description="Helical" evidence="9">
    <location>
        <begin position="613"/>
        <end position="631"/>
    </location>
</feature>
<comment type="similarity">
    <text evidence="2">Belongs to the oligopeptide OPT transporter family.</text>
</comment>
<feature type="transmembrane region" description="Helical" evidence="9">
    <location>
        <begin position="529"/>
        <end position="549"/>
    </location>
</feature>
<comment type="caution">
    <text evidence="10">The sequence shown here is derived from an EMBL/GenBank/DDBJ whole genome shotgun (WGS) entry which is preliminary data.</text>
</comment>
<dbReference type="AlphaFoldDB" id="A0A9Q3GSM3"/>
<evidence type="ECO:0000256" key="8">
    <source>
        <dbReference type="ARBA" id="ARBA00023136"/>
    </source>
</evidence>
<keyword evidence="5" id="KW-0571">Peptide transport</keyword>
<dbReference type="InterPro" id="IPR004648">
    <property type="entry name" value="Oligpept_transpt"/>
</dbReference>
<dbReference type="GO" id="GO:0016020">
    <property type="term" value="C:membrane"/>
    <property type="evidence" value="ECO:0007669"/>
    <property type="project" value="UniProtKB-SubCell"/>
</dbReference>